<organism evidence="2 3">
    <name type="scientific">Novipirellula galeiformis</name>
    <dbReference type="NCBI Taxonomy" id="2528004"/>
    <lineage>
        <taxon>Bacteria</taxon>
        <taxon>Pseudomonadati</taxon>
        <taxon>Planctomycetota</taxon>
        <taxon>Planctomycetia</taxon>
        <taxon>Pirellulales</taxon>
        <taxon>Pirellulaceae</taxon>
        <taxon>Novipirellula</taxon>
    </lineage>
</organism>
<keyword evidence="3" id="KW-1185">Reference proteome</keyword>
<reference evidence="2 3" key="1">
    <citation type="submission" date="2019-02" db="EMBL/GenBank/DDBJ databases">
        <title>Deep-cultivation of Planctomycetes and their phenomic and genomic characterization uncovers novel biology.</title>
        <authorList>
            <person name="Wiegand S."/>
            <person name="Jogler M."/>
            <person name="Boedeker C."/>
            <person name="Pinto D."/>
            <person name="Vollmers J."/>
            <person name="Rivas-Marin E."/>
            <person name="Kohn T."/>
            <person name="Peeters S.H."/>
            <person name="Heuer A."/>
            <person name="Rast P."/>
            <person name="Oberbeckmann S."/>
            <person name="Bunk B."/>
            <person name="Jeske O."/>
            <person name="Meyerdierks A."/>
            <person name="Storesund J.E."/>
            <person name="Kallscheuer N."/>
            <person name="Luecker S."/>
            <person name="Lage O.M."/>
            <person name="Pohl T."/>
            <person name="Merkel B.J."/>
            <person name="Hornburger P."/>
            <person name="Mueller R.-W."/>
            <person name="Bruemmer F."/>
            <person name="Labrenz M."/>
            <person name="Spormann A.M."/>
            <person name="Op Den Camp H."/>
            <person name="Overmann J."/>
            <person name="Amann R."/>
            <person name="Jetten M.S.M."/>
            <person name="Mascher T."/>
            <person name="Medema M.H."/>
            <person name="Devos D.P."/>
            <person name="Kaster A.-K."/>
            <person name="Ovreas L."/>
            <person name="Rohde M."/>
            <person name="Galperin M.Y."/>
            <person name="Jogler C."/>
        </authorList>
    </citation>
    <scope>NUCLEOTIDE SEQUENCE [LARGE SCALE GENOMIC DNA]</scope>
    <source>
        <strain evidence="2 3">Pla52o</strain>
    </source>
</reference>
<sequence>MQDDTDPPRLRHRILSGAVCGFAGFVIGLLTLTLINCFYDVSDRPFANYVIYGASLIATTAGVTFPRLTYSAAMFLAHVLVP</sequence>
<keyword evidence="1" id="KW-0472">Membrane</keyword>
<feature type="transmembrane region" description="Helical" evidence="1">
    <location>
        <begin position="14"/>
        <end position="39"/>
    </location>
</feature>
<name>A0A5C6BT92_9BACT</name>
<comment type="caution">
    <text evidence="2">The sequence shown here is derived from an EMBL/GenBank/DDBJ whole genome shotgun (WGS) entry which is preliminary data.</text>
</comment>
<dbReference type="Proteomes" id="UP000316304">
    <property type="component" value="Unassembled WGS sequence"/>
</dbReference>
<evidence type="ECO:0000313" key="3">
    <source>
        <dbReference type="Proteomes" id="UP000316304"/>
    </source>
</evidence>
<evidence type="ECO:0000256" key="1">
    <source>
        <dbReference type="SAM" id="Phobius"/>
    </source>
</evidence>
<accession>A0A5C6BT92</accession>
<dbReference type="EMBL" id="SJPT01000016">
    <property type="protein sequence ID" value="TWU15032.1"/>
    <property type="molecule type" value="Genomic_DNA"/>
</dbReference>
<evidence type="ECO:0000313" key="2">
    <source>
        <dbReference type="EMBL" id="TWU15032.1"/>
    </source>
</evidence>
<protein>
    <submittedName>
        <fullName evidence="2">Uncharacterized protein</fullName>
    </submittedName>
</protein>
<gene>
    <name evidence="2" type="ORF">Pla52o_55690</name>
</gene>
<keyword evidence="1" id="KW-1133">Transmembrane helix</keyword>
<proteinExistence type="predicted"/>
<feature type="transmembrane region" description="Helical" evidence="1">
    <location>
        <begin position="46"/>
        <end position="65"/>
    </location>
</feature>
<dbReference type="AlphaFoldDB" id="A0A5C6BT92"/>
<keyword evidence="1" id="KW-0812">Transmembrane</keyword>